<protein>
    <submittedName>
        <fullName evidence="9">NiFe-hydrogenase-4, membrane subunit</fullName>
    </submittedName>
</protein>
<dbReference type="GO" id="GO:0016491">
    <property type="term" value="F:oxidoreductase activity"/>
    <property type="evidence" value="ECO:0007669"/>
    <property type="project" value="UniProtKB-KW"/>
</dbReference>
<feature type="transmembrane region" description="Helical" evidence="7">
    <location>
        <begin position="68"/>
        <end position="91"/>
    </location>
</feature>
<feature type="transmembrane region" description="Helical" evidence="7">
    <location>
        <begin position="372"/>
        <end position="394"/>
    </location>
</feature>
<comment type="subcellular location">
    <subcellularLocation>
        <location evidence="1">Cell membrane</location>
        <topology evidence="1">Multi-pass membrane protein</topology>
    </subcellularLocation>
</comment>
<evidence type="ECO:0000259" key="8">
    <source>
        <dbReference type="Pfam" id="PF00361"/>
    </source>
</evidence>
<dbReference type="GO" id="GO:0042773">
    <property type="term" value="P:ATP synthesis coupled electron transport"/>
    <property type="evidence" value="ECO:0007669"/>
    <property type="project" value="InterPro"/>
</dbReference>
<feature type="transmembrane region" description="Helical" evidence="7">
    <location>
        <begin position="35"/>
        <end position="56"/>
    </location>
</feature>
<feature type="transmembrane region" description="Helical" evidence="7">
    <location>
        <begin position="283"/>
        <end position="303"/>
    </location>
</feature>
<feature type="transmembrane region" description="Helical" evidence="7">
    <location>
        <begin position="315"/>
        <end position="335"/>
    </location>
</feature>
<dbReference type="InterPro" id="IPR052175">
    <property type="entry name" value="ComplexI-like_HydComp"/>
</dbReference>
<keyword evidence="3 7" id="KW-0812">Transmembrane</keyword>
<dbReference type="PANTHER" id="PTHR42682:SF5">
    <property type="entry name" value="HYDROGENASE-4 COMPONENT F"/>
    <property type="match status" value="1"/>
</dbReference>
<evidence type="ECO:0000256" key="7">
    <source>
        <dbReference type="SAM" id="Phobius"/>
    </source>
</evidence>
<proteinExistence type="predicted"/>
<feature type="transmembrane region" description="Helical" evidence="7">
    <location>
        <begin position="167"/>
        <end position="187"/>
    </location>
</feature>
<keyword evidence="10" id="KW-1185">Reference proteome</keyword>
<feature type="domain" description="NADH:quinone oxidoreductase/Mrp antiporter transmembrane" evidence="8">
    <location>
        <begin position="131"/>
        <end position="425"/>
    </location>
</feature>
<dbReference type="Proteomes" id="UP000196239">
    <property type="component" value="Chromosome 1"/>
</dbReference>
<dbReference type="InterPro" id="IPR003918">
    <property type="entry name" value="NADH_UbQ_OxRdtase"/>
</dbReference>
<dbReference type="KEGG" id="ndv:NDEV_0883"/>
<feature type="transmembrane region" description="Helical" evidence="7">
    <location>
        <begin position="135"/>
        <end position="155"/>
    </location>
</feature>
<evidence type="ECO:0000256" key="1">
    <source>
        <dbReference type="ARBA" id="ARBA00004651"/>
    </source>
</evidence>
<sequence length="497" mass="54211">MNSISANLTIVFLLLTPLVGGILVTVFRKKRIIEIVTICSASLILIQVFFILYAIINEKTLSAFGNAFYIDSFGAVILLPISIVGFVSVLYSKNYMGRQYDIGLVDDKHIVRYYQGLSIFLLSMLIVPITNNLGVMWVTVEATTLISVLLIMLYFKENAIEAAWKYLIIATVGLSFALIGTVFFYYANISAGSSEDAMNWTGMVHNSKLFDPNLVKIAFVFILVGYGTKAGLAPMHTWLPDAHSEAPTPVSALLSGVLLNCALYGIIRFHIVSSGTLGPAFSNQLLIILAVVSIGIAAASIYFQKDMKRMLAYSSVEHMGIVSLGIGFGGMFGIYGALLQIINHAIAKPLMFFASGTVSQKYETKVMSKIKGIIKVMPITGALFLIGGFALVGMPPFNIFLSEFLVLSSGFQSGQFLVTMIVISFLVITFAVFLRHLIKMTFGNPVLEMKKDDMGNLAIIPMIILATLVIIFGFYIPEQLQTLLHNASSIINGGSIT</sequence>
<feature type="transmembrane region" description="Helical" evidence="7">
    <location>
        <begin position="414"/>
        <end position="434"/>
    </location>
</feature>
<keyword evidence="6 7" id="KW-0472">Membrane</keyword>
<dbReference type="GO" id="GO:0008137">
    <property type="term" value="F:NADH dehydrogenase (ubiquinone) activity"/>
    <property type="evidence" value="ECO:0007669"/>
    <property type="project" value="InterPro"/>
</dbReference>
<reference evidence="10" key="1">
    <citation type="submission" date="2015-10" db="EMBL/GenBank/DDBJ databases">
        <authorList>
            <person name="Lehtovirta-Morley L.E."/>
            <person name="Vieille C."/>
        </authorList>
    </citation>
    <scope>NUCLEOTIDE SEQUENCE [LARGE SCALE GENOMIC DNA]</scope>
</reference>
<evidence type="ECO:0000256" key="4">
    <source>
        <dbReference type="ARBA" id="ARBA00022989"/>
    </source>
</evidence>
<dbReference type="Pfam" id="PF00361">
    <property type="entry name" value="Proton_antipo_M"/>
    <property type="match status" value="1"/>
</dbReference>
<dbReference type="GO" id="GO:0005886">
    <property type="term" value="C:plasma membrane"/>
    <property type="evidence" value="ECO:0007669"/>
    <property type="project" value="UniProtKB-SubCell"/>
</dbReference>
<evidence type="ECO:0000313" key="9">
    <source>
        <dbReference type="EMBL" id="CUR51648.1"/>
    </source>
</evidence>
<dbReference type="PRINTS" id="PR01437">
    <property type="entry name" value="NUOXDRDTASE4"/>
</dbReference>
<dbReference type="PANTHER" id="PTHR42682">
    <property type="entry name" value="HYDROGENASE-4 COMPONENT F"/>
    <property type="match status" value="1"/>
</dbReference>
<dbReference type="AlphaFoldDB" id="A0A128A2U2"/>
<keyword evidence="4 7" id="KW-1133">Transmembrane helix</keyword>
<keyword evidence="5" id="KW-0560">Oxidoreductase</keyword>
<accession>A0A128A2U2</accession>
<feature type="transmembrane region" description="Helical" evidence="7">
    <location>
        <begin position="251"/>
        <end position="271"/>
    </location>
</feature>
<evidence type="ECO:0000256" key="3">
    <source>
        <dbReference type="ARBA" id="ARBA00022692"/>
    </source>
</evidence>
<dbReference type="EMBL" id="LN890280">
    <property type="protein sequence ID" value="CUR51648.1"/>
    <property type="molecule type" value="Genomic_DNA"/>
</dbReference>
<feature type="transmembrane region" description="Helical" evidence="7">
    <location>
        <begin position="455"/>
        <end position="476"/>
    </location>
</feature>
<keyword evidence="2" id="KW-1003">Cell membrane</keyword>
<evidence type="ECO:0000313" key="10">
    <source>
        <dbReference type="Proteomes" id="UP000196239"/>
    </source>
</evidence>
<evidence type="ECO:0000256" key="2">
    <source>
        <dbReference type="ARBA" id="ARBA00022475"/>
    </source>
</evidence>
<feature type="transmembrane region" description="Helical" evidence="7">
    <location>
        <begin position="6"/>
        <end position="28"/>
    </location>
</feature>
<name>A0A128A2U2_9ARCH</name>
<evidence type="ECO:0000256" key="5">
    <source>
        <dbReference type="ARBA" id="ARBA00023002"/>
    </source>
</evidence>
<organism evidence="9 10">
    <name type="scientific">Nitrosotalea devaniterrae</name>
    <dbReference type="NCBI Taxonomy" id="1078905"/>
    <lineage>
        <taxon>Archaea</taxon>
        <taxon>Nitrososphaerota</taxon>
        <taxon>Nitrososphaeria</taxon>
        <taxon>Nitrosotaleales</taxon>
        <taxon>Nitrosotaleaceae</taxon>
        <taxon>Nitrosotalea</taxon>
    </lineage>
</organism>
<evidence type="ECO:0000256" key="6">
    <source>
        <dbReference type="ARBA" id="ARBA00023136"/>
    </source>
</evidence>
<gene>
    <name evidence="9" type="primary">hyfF</name>
    <name evidence="9" type="ORF">NDEV_0883</name>
</gene>
<feature type="transmembrane region" description="Helical" evidence="7">
    <location>
        <begin position="111"/>
        <end position="129"/>
    </location>
</feature>
<dbReference type="InterPro" id="IPR001750">
    <property type="entry name" value="ND/Mrp_TM"/>
</dbReference>